<proteinExistence type="predicted"/>
<reference evidence="2" key="1">
    <citation type="journal article" date="2008" name="Science">
        <title>The Physcomitrella genome reveals evolutionary insights into the conquest of land by plants.</title>
        <authorList>
            <person name="Rensing S."/>
            <person name="Lang D."/>
            <person name="Zimmer A."/>
            <person name="Terry A."/>
            <person name="Salamov A."/>
            <person name="Shapiro H."/>
            <person name="Nishiyama T."/>
            <person name="Perroud P.-F."/>
            <person name="Lindquist E."/>
            <person name="Kamisugi Y."/>
            <person name="Tanahashi T."/>
            <person name="Sakakibara K."/>
            <person name="Fujita T."/>
            <person name="Oishi K."/>
            <person name="Shin-I T."/>
            <person name="Kuroki Y."/>
            <person name="Toyoda A."/>
            <person name="Suzuki Y."/>
            <person name="Hashimoto A."/>
            <person name="Yamaguchi K."/>
            <person name="Sugano A."/>
            <person name="Kohara Y."/>
            <person name="Fujiyama A."/>
            <person name="Anterola A."/>
            <person name="Aoki S."/>
            <person name="Ashton N."/>
            <person name="Barbazuk W.B."/>
            <person name="Barker E."/>
            <person name="Bennetzen J."/>
            <person name="Bezanilla M."/>
            <person name="Blankenship R."/>
            <person name="Cho S.H."/>
            <person name="Dutcher S."/>
            <person name="Estelle M."/>
            <person name="Fawcett J.A."/>
            <person name="Gundlach H."/>
            <person name="Hanada K."/>
            <person name="Heyl A."/>
            <person name="Hicks K.A."/>
            <person name="Hugh J."/>
            <person name="Lohr M."/>
            <person name="Mayer K."/>
            <person name="Melkozernov A."/>
            <person name="Murata T."/>
            <person name="Nelson D."/>
            <person name="Pils B."/>
            <person name="Prigge M."/>
            <person name="Reiss B."/>
            <person name="Renner T."/>
            <person name="Rombauts S."/>
            <person name="Rushton P."/>
            <person name="Sanderfoot A."/>
            <person name="Schween G."/>
            <person name="Shiu S.-H."/>
            <person name="Stueber K."/>
            <person name="Theodoulou F.L."/>
            <person name="Tu H."/>
            <person name="Van de Peer Y."/>
            <person name="Verrier P.J."/>
            <person name="Waters E."/>
            <person name="Wood A."/>
            <person name="Yang L."/>
            <person name="Cove D."/>
            <person name="Cuming A."/>
            <person name="Hasebe M."/>
            <person name="Lucas S."/>
            <person name="Mishler D.B."/>
            <person name="Reski R."/>
            <person name="Grigoriev I."/>
            <person name="Quatrano R.S."/>
            <person name="Boore J.L."/>
        </authorList>
    </citation>
    <scope>NUCLEOTIDE SEQUENCE [LARGE SCALE GENOMIC DNA]</scope>
</reference>
<feature type="region of interest" description="Disordered" evidence="1">
    <location>
        <begin position="316"/>
        <end position="338"/>
    </location>
</feature>
<protein>
    <submittedName>
        <fullName evidence="2">Predicted protein</fullName>
    </submittedName>
</protein>
<feature type="region of interest" description="Disordered" evidence="1">
    <location>
        <begin position="381"/>
        <end position="451"/>
    </location>
</feature>
<sequence length="451" mass="49238">MGLELVGQLNVVPITRFDSVSGYPVLCAVSGNIVFVYLSLSPVRPDDWFVRYSCVGPTLANGSRRRSRLDGMMWWCTEGGHPKGKRGRASRNLGTALVSISSDGGPCTGQEKGPLGFHIQFQEVGAQSLVRGVLKGGKGGGAKVRHSTVRTGTGGIPGYYWGYLDTSGVLPWISEEWGLVSRRRDPLRRSRGGSPSIICESQELVTIFGGGRWPRYCQAILSFIWEGGEKCLPRPFKLRLVDHHCDRHRARSLLQAQCGPRSHNIPGRNVKMELRNRKFWGVCSSRMLGERYRPYNTSSVPSNGFSWLGSLGVRRGPQRTDSTIQSAPSSFSGKQTRRSTALVSISSDGGPCTGQEKGPLGFHIQFQEVGAQSLVRGVLKGGKGGGAKVRHSTVRTGTGISRGRGKNRGGLTHREKEKEGVIDERKKEKKGQFCKDGYSPSPRGEEEELPG</sequence>
<evidence type="ECO:0000313" key="2">
    <source>
        <dbReference type="EMBL" id="EDQ49212.1"/>
    </source>
</evidence>
<feature type="compositionally biased region" description="Polar residues" evidence="1">
    <location>
        <begin position="319"/>
        <end position="338"/>
    </location>
</feature>
<feature type="compositionally biased region" description="Basic and acidic residues" evidence="1">
    <location>
        <begin position="412"/>
        <end position="433"/>
    </location>
</feature>
<dbReference type="AlphaFoldDB" id="A9U538"/>
<accession>A9U538</accession>
<organism>
    <name type="scientific">Physcomitrium patens</name>
    <name type="common">Spreading-leaved earth moss</name>
    <name type="synonym">Physcomitrella patens</name>
    <dbReference type="NCBI Taxonomy" id="3218"/>
    <lineage>
        <taxon>Eukaryota</taxon>
        <taxon>Viridiplantae</taxon>
        <taxon>Streptophyta</taxon>
        <taxon>Embryophyta</taxon>
        <taxon>Bryophyta</taxon>
        <taxon>Bryophytina</taxon>
        <taxon>Bryopsida</taxon>
        <taxon>Funariidae</taxon>
        <taxon>Funariales</taxon>
        <taxon>Funariaceae</taxon>
        <taxon>Physcomitrium</taxon>
    </lineage>
</organism>
<evidence type="ECO:0000256" key="1">
    <source>
        <dbReference type="SAM" id="MobiDB-lite"/>
    </source>
</evidence>
<gene>
    <name evidence="2" type="ORF">PHYPADRAFT_102361</name>
</gene>
<name>A9U538_PHYPA</name>
<dbReference type="EMBL" id="DS545431">
    <property type="protein sequence ID" value="EDQ49212.1"/>
    <property type="molecule type" value="Genomic_DNA"/>
</dbReference>